<dbReference type="EMBL" id="GGFL01008431">
    <property type="protein sequence ID" value="MBW72609.1"/>
    <property type="molecule type" value="Transcribed_RNA"/>
</dbReference>
<evidence type="ECO:0000313" key="1">
    <source>
        <dbReference type="EMBL" id="MBW72609.1"/>
    </source>
</evidence>
<organism evidence="1">
    <name type="scientific">Anopheles darlingi</name>
    <name type="common">Mosquito</name>
    <dbReference type="NCBI Taxonomy" id="43151"/>
    <lineage>
        <taxon>Eukaryota</taxon>
        <taxon>Metazoa</taxon>
        <taxon>Ecdysozoa</taxon>
        <taxon>Arthropoda</taxon>
        <taxon>Hexapoda</taxon>
        <taxon>Insecta</taxon>
        <taxon>Pterygota</taxon>
        <taxon>Neoptera</taxon>
        <taxon>Endopterygota</taxon>
        <taxon>Diptera</taxon>
        <taxon>Nematocera</taxon>
        <taxon>Culicoidea</taxon>
        <taxon>Culicidae</taxon>
        <taxon>Anophelinae</taxon>
        <taxon>Anopheles</taxon>
    </lineage>
</organism>
<reference evidence="1" key="1">
    <citation type="submission" date="2018-01" db="EMBL/GenBank/DDBJ databases">
        <title>An insight into the sialome of Amazonian anophelines.</title>
        <authorList>
            <person name="Ribeiro J.M."/>
            <person name="Scarpassa V."/>
            <person name="Calvo E."/>
        </authorList>
    </citation>
    <scope>NUCLEOTIDE SEQUENCE</scope>
</reference>
<name>A0A2M4D4Y7_ANODA</name>
<protein>
    <submittedName>
        <fullName evidence="1">Putative secreted protein</fullName>
    </submittedName>
</protein>
<accession>A0A2M4D4Y7</accession>
<proteinExistence type="predicted"/>
<dbReference type="AlphaFoldDB" id="A0A2M4D4Y7"/>
<sequence>MKQPLTDVLVYLLLIIGSKCVLSTILQPQKSTLSKTTVLYFASNSRFYKKSNFSCLLNIGRRVLRVLSLSLSLLSIYSPQPFVSSSQDIFSVSSFLFVFTRSARSSLLLSSFRYHVYHKRYHNRKEDIQYICKVVL</sequence>